<feature type="signal peptide" evidence="9">
    <location>
        <begin position="1"/>
        <end position="35"/>
    </location>
</feature>
<reference evidence="11 12" key="1">
    <citation type="submission" date="2024-04" db="EMBL/GenBank/DDBJ databases">
        <title>Novel species of the genus Ideonella isolated from streams.</title>
        <authorList>
            <person name="Lu H."/>
        </authorList>
    </citation>
    <scope>NUCLEOTIDE SEQUENCE [LARGE SCALE GENOMIC DNA]</scope>
    <source>
        <strain evidence="11 12">DXS29W</strain>
    </source>
</reference>
<accession>A0ABU9BTH2</accession>
<dbReference type="Pfam" id="PF03422">
    <property type="entry name" value="CBM_6"/>
    <property type="match status" value="1"/>
</dbReference>
<dbReference type="EMBL" id="JBBUTG010000012">
    <property type="protein sequence ID" value="MEK8032748.1"/>
    <property type="molecule type" value="Genomic_DNA"/>
</dbReference>
<evidence type="ECO:0000313" key="11">
    <source>
        <dbReference type="EMBL" id="MEK8032748.1"/>
    </source>
</evidence>
<evidence type="ECO:0000313" key="12">
    <source>
        <dbReference type="Proteomes" id="UP001371218"/>
    </source>
</evidence>
<dbReference type="InterPro" id="IPR005084">
    <property type="entry name" value="CBM6"/>
</dbReference>
<dbReference type="PANTHER" id="PTHR31297">
    <property type="entry name" value="GLUCAN ENDO-1,6-BETA-GLUCOSIDASE B"/>
    <property type="match status" value="1"/>
</dbReference>
<dbReference type="CDD" id="cd04080">
    <property type="entry name" value="CBM6_cellulase-like"/>
    <property type="match status" value="1"/>
</dbReference>
<dbReference type="PROSITE" id="PS51175">
    <property type="entry name" value="CBM6"/>
    <property type="match status" value="1"/>
</dbReference>
<keyword evidence="4" id="KW-0136">Cellulose degradation</keyword>
<evidence type="ECO:0000256" key="9">
    <source>
        <dbReference type="SAM" id="SignalP"/>
    </source>
</evidence>
<dbReference type="InterPro" id="IPR017853">
    <property type="entry name" value="GH"/>
</dbReference>
<sequence>MSNTPLRTTPRRHPRAAWHAIAFAAAWACAGELQAAITVEAENYAYMSGVTVEATQDKGGGKDVTGTDAGDWLSYAAVNLPCSGTYAFKARVASKSSGGTFNFEKAGGGTTYAQVKVPKTGGKQTWKTISQEVTLPGGDQAFGIAITQGGWNLNWFKLVPKCSGGGETAQQAAKNMHKGFNLGNMYDLTGNPPTFVAAKAKIDAYYAQGYRNVRIPITWTEEAHGSMLVNNPLVGDVNRSHPRLAEIKQTVDYALSLPGLYVVINAHHESALKDNNRSWVLERLWADIADIFKDRDHRLIYEILNEPHLSDGSAMSPANLRNMTSLAYAKIRAVDPQRIIAIGGNQWFGAGEMAQTWPDLNGVGNGNDAYLMAEFHHYNPWSFNGDHQGDYADNWTEADLYSPMDTMLAWANSVGRGMPVYIGEWGTGWGSRYQVMQCNNIRLWYQKMDAQYAGPKGMPTSVWDDGGWFKIFDHGSNSFANNLYQCIGGNCAWDGGDRFNSACY</sequence>
<keyword evidence="5" id="KW-0119">Carbohydrate metabolism</keyword>
<gene>
    <name evidence="11" type="ORF">AACH06_18155</name>
</gene>
<dbReference type="InterPro" id="IPR018087">
    <property type="entry name" value="Glyco_hydro_5_CS"/>
</dbReference>
<evidence type="ECO:0000256" key="1">
    <source>
        <dbReference type="ARBA" id="ARBA00005641"/>
    </source>
</evidence>
<evidence type="ECO:0000256" key="4">
    <source>
        <dbReference type="ARBA" id="ARBA00023001"/>
    </source>
</evidence>
<evidence type="ECO:0000256" key="2">
    <source>
        <dbReference type="ARBA" id="ARBA00022729"/>
    </source>
</evidence>
<evidence type="ECO:0000256" key="8">
    <source>
        <dbReference type="RuleBase" id="RU361153"/>
    </source>
</evidence>
<evidence type="ECO:0000259" key="10">
    <source>
        <dbReference type="PROSITE" id="PS51175"/>
    </source>
</evidence>
<evidence type="ECO:0000256" key="3">
    <source>
        <dbReference type="ARBA" id="ARBA00022801"/>
    </source>
</evidence>
<dbReference type="Proteomes" id="UP001371218">
    <property type="component" value="Unassembled WGS sequence"/>
</dbReference>
<keyword evidence="2 9" id="KW-0732">Signal</keyword>
<dbReference type="InterPro" id="IPR008979">
    <property type="entry name" value="Galactose-bd-like_sf"/>
</dbReference>
<evidence type="ECO:0000256" key="7">
    <source>
        <dbReference type="ARBA" id="ARBA00023326"/>
    </source>
</evidence>
<dbReference type="PROSITE" id="PS00659">
    <property type="entry name" value="GLYCOSYL_HYDROL_F5"/>
    <property type="match status" value="1"/>
</dbReference>
<evidence type="ECO:0000256" key="5">
    <source>
        <dbReference type="ARBA" id="ARBA00023277"/>
    </source>
</evidence>
<name>A0ABU9BTH2_9BURK</name>
<dbReference type="InterPro" id="IPR006584">
    <property type="entry name" value="Cellulose-bd_IV"/>
</dbReference>
<evidence type="ECO:0000256" key="6">
    <source>
        <dbReference type="ARBA" id="ARBA00023295"/>
    </source>
</evidence>
<dbReference type="SUPFAM" id="SSF49785">
    <property type="entry name" value="Galactose-binding domain-like"/>
    <property type="match status" value="1"/>
</dbReference>
<protein>
    <submittedName>
        <fullName evidence="11">Cellulase family glycosylhydrolase</fullName>
    </submittedName>
</protein>
<keyword evidence="6 8" id="KW-0326">Glycosidase</keyword>
<comment type="caution">
    <text evidence="11">The sequence shown here is derived from an EMBL/GenBank/DDBJ whole genome shotgun (WGS) entry which is preliminary data.</text>
</comment>
<comment type="similarity">
    <text evidence="1 8">Belongs to the glycosyl hydrolase 5 (cellulase A) family.</text>
</comment>
<dbReference type="SUPFAM" id="SSF51445">
    <property type="entry name" value="(Trans)glycosidases"/>
    <property type="match status" value="1"/>
</dbReference>
<dbReference type="InterPro" id="IPR050386">
    <property type="entry name" value="Glycosyl_hydrolase_5"/>
</dbReference>
<feature type="chain" id="PRO_5045255483" evidence="9">
    <location>
        <begin position="36"/>
        <end position="504"/>
    </location>
</feature>
<feature type="domain" description="CBM6" evidence="10">
    <location>
        <begin position="37"/>
        <end position="159"/>
    </location>
</feature>
<keyword evidence="3 8" id="KW-0378">Hydrolase</keyword>
<proteinExistence type="inferred from homology"/>
<dbReference type="SMART" id="SM00606">
    <property type="entry name" value="CBD_IV"/>
    <property type="match status" value="1"/>
</dbReference>
<dbReference type="PANTHER" id="PTHR31297:SF41">
    <property type="entry name" value="ENDOGLUCANASE, PUTATIVE (AFU_ORTHOLOGUE AFUA_5G01830)-RELATED"/>
    <property type="match status" value="1"/>
</dbReference>
<dbReference type="Gene3D" id="2.60.120.260">
    <property type="entry name" value="Galactose-binding domain-like"/>
    <property type="match status" value="1"/>
</dbReference>
<dbReference type="Pfam" id="PF00150">
    <property type="entry name" value="Cellulase"/>
    <property type="match status" value="1"/>
</dbReference>
<keyword evidence="7" id="KW-0624">Polysaccharide degradation</keyword>
<dbReference type="Gene3D" id="3.20.20.80">
    <property type="entry name" value="Glycosidases"/>
    <property type="match status" value="1"/>
</dbReference>
<dbReference type="InterPro" id="IPR001547">
    <property type="entry name" value="Glyco_hydro_5"/>
</dbReference>
<dbReference type="RefSeq" id="WP_341427170.1">
    <property type="nucleotide sequence ID" value="NZ_JBBUTG010000012.1"/>
</dbReference>
<keyword evidence="12" id="KW-1185">Reference proteome</keyword>
<organism evidence="11 12">
    <name type="scientific">Ideonella lacteola</name>
    <dbReference type="NCBI Taxonomy" id="2984193"/>
    <lineage>
        <taxon>Bacteria</taxon>
        <taxon>Pseudomonadati</taxon>
        <taxon>Pseudomonadota</taxon>
        <taxon>Betaproteobacteria</taxon>
        <taxon>Burkholderiales</taxon>
        <taxon>Sphaerotilaceae</taxon>
        <taxon>Ideonella</taxon>
    </lineage>
</organism>